<reference evidence="1" key="1">
    <citation type="journal article" date="2023" name="Insect Mol. Biol.">
        <title>Genome sequencing provides insights into the evolution of gene families encoding plant cell wall-degrading enzymes in longhorned beetles.</title>
        <authorList>
            <person name="Shin N.R."/>
            <person name="Okamura Y."/>
            <person name="Kirsch R."/>
            <person name="Pauchet Y."/>
        </authorList>
    </citation>
    <scope>NUCLEOTIDE SEQUENCE</scope>
    <source>
        <strain evidence="1">RBIC_L_NR</strain>
    </source>
</reference>
<keyword evidence="2" id="KW-1185">Reference proteome</keyword>
<organism evidence="1 2">
    <name type="scientific">Rhamnusium bicolor</name>
    <dbReference type="NCBI Taxonomy" id="1586634"/>
    <lineage>
        <taxon>Eukaryota</taxon>
        <taxon>Metazoa</taxon>
        <taxon>Ecdysozoa</taxon>
        <taxon>Arthropoda</taxon>
        <taxon>Hexapoda</taxon>
        <taxon>Insecta</taxon>
        <taxon>Pterygota</taxon>
        <taxon>Neoptera</taxon>
        <taxon>Endopterygota</taxon>
        <taxon>Coleoptera</taxon>
        <taxon>Polyphaga</taxon>
        <taxon>Cucujiformia</taxon>
        <taxon>Chrysomeloidea</taxon>
        <taxon>Cerambycidae</taxon>
        <taxon>Lepturinae</taxon>
        <taxon>Rhagiini</taxon>
        <taxon>Rhamnusium</taxon>
    </lineage>
</organism>
<protein>
    <submittedName>
        <fullName evidence="1">Uncharacterized protein</fullName>
    </submittedName>
</protein>
<dbReference type="Proteomes" id="UP001162156">
    <property type="component" value="Unassembled WGS sequence"/>
</dbReference>
<dbReference type="AlphaFoldDB" id="A0AAV8WKP3"/>
<name>A0AAV8WKP3_9CUCU</name>
<gene>
    <name evidence="1" type="ORF">NQ314_020723</name>
</gene>
<proteinExistence type="predicted"/>
<dbReference type="EMBL" id="JANEYF010005770">
    <property type="protein sequence ID" value="KAJ8926872.1"/>
    <property type="molecule type" value="Genomic_DNA"/>
</dbReference>
<evidence type="ECO:0000313" key="2">
    <source>
        <dbReference type="Proteomes" id="UP001162156"/>
    </source>
</evidence>
<evidence type="ECO:0000313" key="1">
    <source>
        <dbReference type="EMBL" id="KAJ8926872.1"/>
    </source>
</evidence>
<comment type="caution">
    <text evidence="1">The sequence shown here is derived from an EMBL/GenBank/DDBJ whole genome shotgun (WGS) entry which is preliminary data.</text>
</comment>
<accession>A0AAV8WKP3</accession>
<sequence length="59" mass="7046">MTDCIMLLKELAERSWIYRLLSAKKRSRNPNVKLLLHRITWLLRAARPLAHIRCLVHLL</sequence>